<dbReference type="Pfam" id="PF02669">
    <property type="entry name" value="KdpC"/>
    <property type="match status" value="1"/>
</dbReference>
<evidence type="ECO:0000256" key="9">
    <source>
        <dbReference type="ARBA" id="ARBA00023065"/>
    </source>
</evidence>
<proteinExistence type="inferred from homology"/>
<dbReference type="GO" id="GO:0016787">
    <property type="term" value="F:hydrolase activity"/>
    <property type="evidence" value="ECO:0007669"/>
    <property type="project" value="UniProtKB-KW"/>
</dbReference>
<feature type="transmembrane region" description="Helical" evidence="11">
    <location>
        <begin position="12"/>
        <end position="34"/>
    </location>
</feature>
<keyword evidence="7 11" id="KW-0630">Potassium</keyword>
<protein>
    <recommendedName>
        <fullName evidence="11">Potassium-transporting ATPase KdpC subunit</fullName>
    </recommendedName>
    <alternativeName>
        <fullName evidence="11">ATP phosphohydrolase [potassium-transporting] C chain</fullName>
    </alternativeName>
    <alternativeName>
        <fullName evidence="11">Potassium-binding and translocating subunit C</fullName>
    </alternativeName>
    <alternativeName>
        <fullName evidence="11">Potassium-translocating ATPase C chain</fullName>
    </alternativeName>
</protein>
<comment type="subcellular location">
    <subcellularLocation>
        <location evidence="11">Cell membrane</location>
        <topology evidence="11">Single-pass membrane protein</topology>
    </subcellularLocation>
</comment>
<dbReference type="Proteomes" id="UP000005439">
    <property type="component" value="Chromosome"/>
</dbReference>
<organism evidence="12 13">
    <name type="scientific">Sulfobacillus acidophilus (strain ATCC 700253 / DSM 10332 / NAL)</name>
    <dbReference type="NCBI Taxonomy" id="679936"/>
    <lineage>
        <taxon>Bacteria</taxon>
        <taxon>Bacillati</taxon>
        <taxon>Bacillota</taxon>
        <taxon>Clostridia</taxon>
        <taxon>Eubacteriales</taxon>
        <taxon>Clostridiales Family XVII. Incertae Sedis</taxon>
        <taxon>Sulfobacillus</taxon>
    </lineage>
</organism>
<comment type="similarity">
    <text evidence="11">Belongs to the KdpC family.</text>
</comment>
<comment type="function">
    <text evidence="11">Part of the high-affinity ATP-driven potassium transport (or Kdp) system, which catalyzes the hydrolysis of ATP coupled with the electrogenic transport of potassium into the cytoplasm. This subunit acts as a catalytic chaperone that increases the ATP-binding affinity of the ATP-hydrolyzing subunit KdpB by the formation of a transient KdpB/KdpC/ATP ternary complex.</text>
</comment>
<name>G8TY78_SULAD</name>
<evidence type="ECO:0000256" key="5">
    <source>
        <dbReference type="ARBA" id="ARBA00022741"/>
    </source>
</evidence>
<keyword evidence="8 11" id="KW-1133">Transmembrane helix</keyword>
<keyword evidence="12" id="KW-0378">Hydrolase</keyword>
<evidence type="ECO:0000256" key="8">
    <source>
        <dbReference type="ARBA" id="ARBA00022989"/>
    </source>
</evidence>
<dbReference type="AlphaFoldDB" id="G8TY78"/>
<dbReference type="PANTHER" id="PTHR30042:SF2">
    <property type="entry name" value="POTASSIUM-TRANSPORTING ATPASE KDPC SUBUNIT"/>
    <property type="match status" value="1"/>
</dbReference>
<keyword evidence="10 11" id="KW-0472">Membrane</keyword>
<evidence type="ECO:0000256" key="1">
    <source>
        <dbReference type="ARBA" id="ARBA00022448"/>
    </source>
</evidence>
<sequence>MNKWRTIGGVTLALWFMLGLGYPLVMTAISQLLFPYQASGSPVVWHGQIVASAHVGQYFNAPQYFWGRPSDTVSATGQPEPYNPMASGGSNLGPTNRALIDRVRQRLLTWEQVTPGLAARNIPASLVEGSGSGLDPDITPAAADIQIPRVAHATGLSPVVLQDLITEATSPPQWGIFGRTRVNVVKLNLLVAQLVASRKTG</sequence>
<evidence type="ECO:0000256" key="3">
    <source>
        <dbReference type="ARBA" id="ARBA00022538"/>
    </source>
</evidence>
<dbReference type="STRING" id="679936.Sulac_0424"/>
<keyword evidence="6 11" id="KW-0067">ATP-binding</keyword>
<keyword evidence="3 11" id="KW-0633">Potassium transport</keyword>
<evidence type="ECO:0000256" key="4">
    <source>
        <dbReference type="ARBA" id="ARBA00022692"/>
    </source>
</evidence>
<dbReference type="NCBIfam" id="NF001454">
    <property type="entry name" value="PRK00315.1"/>
    <property type="match status" value="1"/>
</dbReference>
<dbReference type="HAMAP" id="MF_00276">
    <property type="entry name" value="KdpC"/>
    <property type="match status" value="1"/>
</dbReference>
<dbReference type="EMBL" id="CP003179">
    <property type="protein sequence ID" value="AEW03985.1"/>
    <property type="molecule type" value="Genomic_DNA"/>
</dbReference>
<dbReference type="PATRIC" id="fig|679936.5.peg.434"/>
<dbReference type="PANTHER" id="PTHR30042">
    <property type="entry name" value="POTASSIUM-TRANSPORTING ATPASE C CHAIN"/>
    <property type="match status" value="1"/>
</dbReference>
<evidence type="ECO:0000256" key="7">
    <source>
        <dbReference type="ARBA" id="ARBA00022958"/>
    </source>
</evidence>
<dbReference type="GO" id="GO:0008556">
    <property type="term" value="F:P-type potassium transmembrane transporter activity"/>
    <property type="evidence" value="ECO:0007669"/>
    <property type="project" value="InterPro"/>
</dbReference>
<keyword evidence="1 11" id="KW-0813">Transport</keyword>
<reference evidence="13" key="1">
    <citation type="submission" date="2011-12" db="EMBL/GenBank/DDBJ databases">
        <title>The complete genome of chromosome of Sulfobacillus acidophilus DSM 10332.</title>
        <authorList>
            <person name="Lucas S."/>
            <person name="Han J."/>
            <person name="Lapidus A."/>
            <person name="Bruce D."/>
            <person name="Goodwin L."/>
            <person name="Pitluck S."/>
            <person name="Peters L."/>
            <person name="Kyrpides N."/>
            <person name="Mavromatis K."/>
            <person name="Ivanova N."/>
            <person name="Mikhailova N."/>
            <person name="Chertkov O."/>
            <person name="Saunders E."/>
            <person name="Detter J.C."/>
            <person name="Tapia R."/>
            <person name="Han C."/>
            <person name="Land M."/>
            <person name="Hauser L."/>
            <person name="Markowitz V."/>
            <person name="Cheng J.-F."/>
            <person name="Hugenholtz P."/>
            <person name="Woyke T."/>
            <person name="Wu D."/>
            <person name="Pukall R."/>
            <person name="Gehrich-Schroeter G."/>
            <person name="Schneider S."/>
            <person name="Klenk H.-P."/>
            <person name="Eisen J.A."/>
        </authorList>
    </citation>
    <scope>NUCLEOTIDE SEQUENCE [LARGE SCALE GENOMIC DNA]</scope>
    <source>
        <strain evidence="13">ATCC 700253 / DSM 10332 / NAL</strain>
    </source>
</reference>
<comment type="subunit">
    <text evidence="11">The system is composed of three essential subunits: KdpA, KdpB and KdpC.</text>
</comment>
<reference evidence="12 13" key="2">
    <citation type="journal article" date="2012" name="Stand. Genomic Sci.">
        <title>Complete genome sequence of the moderately thermophilic mineral-sulfide-oxidizing firmicute Sulfobacillus acidophilus type strain (NAL(T)).</title>
        <authorList>
            <person name="Anderson I."/>
            <person name="Chertkov O."/>
            <person name="Chen A."/>
            <person name="Saunders E."/>
            <person name="Lapidus A."/>
            <person name="Nolan M."/>
            <person name="Lucas S."/>
            <person name="Hammon N."/>
            <person name="Deshpande S."/>
            <person name="Cheng J.F."/>
            <person name="Han C."/>
            <person name="Tapia R."/>
            <person name="Goodwin L.A."/>
            <person name="Pitluck S."/>
            <person name="Liolios K."/>
            <person name="Pagani I."/>
            <person name="Ivanova N."/>
            <person name="Mikhailova N."/>
            <person name="Pati A."/>
            <person name="Palaniappan K."/>
            <person name="Land M."/>
            <person name="Pan C."/>
            <person name="Rohde M."/>
            <person name="Pukall R."/>
            <person name="Goker M."/>
            <person name="Detter J.C."/>
            <person name="Woyke T."/>
            <person name="Bristow J."/>
            <person name="Eisen J.A."/>
            <person name="Markowitz V."/>
            <person name="Hugenholtz P."/>
            <person name="Kyrpides N.C."/>
            <person name="Klenk H.P."/>
            <person name="Mavromatis K."/>
        </authorList>
    </citation>
    <scope>NUCLEOTIDE SEQUENCE [LARGE SCALE GENOMIC DNA]</scope>
    <source>
        <strain evidence="13">ATCC 700253 / DSM 10332 / NAL</strain>
    </source>
</reference>
<keyword evidence="4 11" id="KW-0812">Transmembrane</keyword>
<dbReference type="NCBIfam" id="TIGR00681">
    <property type="entry name" value="kdpC"/>
    <property type="match status" value="1"/>
</dbReference>
<keyword evidence="9 11" id="KW-0406">Ion transport</keyword>
<keyword evidence="2 11" id="KW-1003">Cell membrane</keyword>
<dbReference type="InterPro" id="IPR003820">
    <property type="entry name" value="KdpC"/>
</dbReference>
<evidence type="ECO:0000256" key="10">
    <source>
        <dbReference type="ARBA" id="ARBA00023136"/>
    </source>
</evidence>
<gene>
    <name evidence="11" type="primary">kdpC</name>
    <name evidence="12" type="ordered locus">Sulac_0424</name>
</gene>
<keyword evidence="13" id="KW-1185">Reference proteome</keyword>
<dbReference type="GO" id="GO:0005886">
    <property type="term" value="C:plasma membrane"/>
    <property type="evidence" value="ECO:0007669"/>
    <property type="project" value="UniProtKB-SubCell"/>
</dbReference>
<dbReference type="PIRSF" id="PIRSF001296">
    <property type="entry name" value="K_ATPase_KdpC"/>
    <property type="match status" value="1"/>
</dbReference>
<dbReference type="KEGG" id="sap:Sulac_0424"/>
<evidence type="ECO:0000313" key="13">
    <source>
        <dbReference type="Proteomes" id="UP000005439"/>
    </source>
</evidence>
<dbReference type="HOGENOM" id="CLU_077094_1_0_9"/>
<accession>G8TY78</accession>
<evidence type="ECO:0000313" key="12">
    <source>
        <dbReference type="EMBL" id="AEW03985.1"/>
    </source>
</evidence>
<dbReference type="GO" id="GO:0005524">
    <property type="term" value="F:ATP binding"/>
    <property type="evidence" value="ECO:0007669"/>
    <property type="project" value="UniProtKB-UniRule"/>
</dbReference>
<evidence type="ECO:0000256" key="2">
    <source>
        <dbReference type="ARBA" id="ARBA00022475"/>
    </source>
</evidence>
<evidence type="ECO:0000256" key="11">
    <source>
        <dbReference type="HAMAP-Rule" id="MF_00276"/>
    </source>
</evidence>
<keyword evidence="5 11" id="KW-0547">Nucleotide-binding</keyword>
<evidence type="ECO:0000256" key="6">
    <source>
        <dbReference type="ARBA" id="ARBA00022840"/>
    </source>
</evidence>